<keyword evidence="3" id="KW-1015">Disulfide bond</keyword>
<feature type="domain" description="Ig-like" evidence="7">
    <location>
        <begin position="72"/>
        <end position="160"/>
    </location>
</feature>
<keyword evidence="6" id="KW-0812">Transmembrane</keyword>
<dbReference type="OrthoDB" id="5985519at2759"/>
<feature type="domain" description="Ig-like" evidence="7">
    <location>
        <begin position="169"/>
        <end position="267"/>
    </location>
</feature>
<feature type="transmembrane region" description="Helical" evidence="6">
    <location>
        <begin position="38"/>
        <end position="63"/>
    </location>
</feature>
<dbReference type="EMBL" id="LNIX01000038">
    <property type="protein sequence ID" value="OXA39566.1"/>
    <property type="molecule type" value="Genomic_DNA"/>
</dbReference>
<dbReference type="GO" id="GO:0016020">
    <property type="term" value="C:membrane"/>
    <property type="evidence" value="ECO:0007669"/>
    <property type="project" value="UniProtKB-SubCell"/>
</dbReference>
<dbReference type="AlphaFoldDB" id="A0A226D5R2"/>
<dbReference type="Proteomes" id="UP000198287">
    <property type="component" value="Unassembled WGS sequence"/>
</dbReference>
<dbReference type="SUPFAM" id="SSF48726">
    <property type="entry name" value="Immunoglobulin"/>
    <property type="match status" value="1"/>
</dbReference>
<evidence type="ECO:0000256" key="1">
    <source>
        <dbReference type="ARBA" id="ARBA00004479"/>
    </source>
</evidence>
<evidence type="ECO:0000256" key="4">
    <source>
        <dbReference type="ARBA" id="ARBA00023180"/>
    </source>
</evidence>
<comment type="subcellular location">
    <subcellularLocation>
        <location evidence="1">Membrane</location>
        <topology evidence="1">Single-pass type I membrane protein</topology>
    </subcellularLocation>
</comment>
<gene>
    <name evidence="8" type="ORF">Fcan01_25779</name>
</gene>
<dbReference type="Gene3D" id="2.60.40.10">
    <property type="entry name" value="Immunoglobulins"/>
    <property type="match status" value="2"/>
</dbReference>
<dbReference type="PROSITE" id="PS50835">
    <property type="entry name" value="IG_LIKE"/>
    <property type="match status" value="2"/>
</dbReference>
<keyword evidence="2 6" id="KW-0472">Membrane</keyword>
<dbReference type="InterPro" id="IPR036179">
    <property type="entry name" value="Ig-like_dom_sf"/>
</dbReference>
<evidence type="ECO:0000256" key="3">
    <source>
        <dbReference type="ARBA" id="ARBA00023157"/>
    </source>
</evidence>
<evidence type="ECO:0000313" key="8">
    <source>
        <dbReference type="EMBL" id="OXA39566.1"/>
    </source>
</evidence>
<organism evidence="8 9">
    <name type="scientific">Folsomia candida</name>
    <name type="common">Springtail</name>
    <dbReference type="NCBI Taxonomy" id="158441"/>
    <lineage>
        <taxon>Eukaryota</taxon>
        <taxon>Metazoa</taxon>
        <taxon>Ecdysozoa</taxon>
        <taxon>Arthropoda</taxon>
        <taxon>Hexapoda</taxon>
        <taxon>Collembola</taxon>
        <taxon>Entomobryomorpha</taxon>
        <taxon>Isotomoidea</taxon>
        <taxon>Isotomidae</taxon>
        <taxon>Proisotominae</taxon>
        <taxon>Folsomia</taxon>
    </lineage>
</organism>
<protein>
    <submittedName>
        <fullName evidence="8">Hemicentin-1</fullName>
    </submittedName>
</protein>
<sequence>MSGFIPVPQNEGGATKGHLDTEWYEFRRTDGSLKWPQVVGGIIGVLFLIGLIVLIVFLIIGFIGTISFGTTPAIQYISRDAENFRVRCSATSSNEKFVVKITWKIDDDRDPNDFPQDMVLQEDGSLIIYHPSQERDEKRKYICVATATEDDKYKEEKKMQINLRIKRPPRFIKTESRPKQLTLTYGEKGQINCVVDAQPPATWTWKCGGVEINNDNPFKDKFSVINTENESTLKFEYIPELFRRGGCSCQPHNEVSTHIITLHTNVTLFYPPVKLHQATFRGDTTVRLITYRDEDKGPPDTNMCFFLQYKISDEEVDDEWKFAERVLTNLDFDVKKCTIEKWKEWRIDGFNTREVFDHLNVVGSAHFDLHGLQPSTGYDVRAMAVSVENGNVPHIRLSDTTHFVTKGSKQLSDNN</sequence>
<evidence type="ECO:0000313" key="9">
    <source>
        <dbReference type="Proteomes" id="UP000198287"/>
    </source>
</evidence>
<dbReference type="PANTHER" id="PTHR11640">
    <property type="entry name" value="NEPHRIN"/>
    <property type="match status" value="1"/>
</dbReference>
<keyword evidence="9" id="KW-1185">Reference proteome</keyword>
<dbReference type="InterPro" id="IPR013783">
    <property type="entry name" value="Ig-like_fold"/>
</dbReference>
<evidence type="ECO:0000256" key="2">
    <source>
        <dbReference type="ARBA" id="ARBA00023136"/>
    </source>
</evidence>
<dbReference type="InterPro" id="IPR007110">
    <property type="entry name" value="Ig-like_dom"/>
</dbReference>
<evidence type="ECO:0000259" key="7">
    <source>
        <dbReference type="PROSITE" id="PS50835"/>
    </source>
</evidence>
<keyword evidence="5" id="KW-0393">Immunoglobulin domain</keyword>
<proteinExistence type="predicted"/>
<reference evidence="8 9" key="1">
    <citation type="submission" date="2015-12" db="EMBL/GenBank/DDBJ databases">
        <title>The genome of Folsomia candida.</title>
        <authorList>
            <person name="Faddeeva A."/>
            <person name="Derks M.F."/>
            <person name="Anvar Y."/>
            <person name="Smit S."/>
            <person name="Van Straalen N."/>
            <person name="Roelofs D."/>
        </authorList>
    </citation>
    <scope>NUCLEOTIDE SEQUENCE [LARGE SCALE GENOMIC DNA]</scope>
    <source>
        <strain evidence="8 9">VU population</strain>
        <tissue evidence="8">Whole body</tissue>
    </source>
</reference>
<comment type="caution">
    <text evidence="8">The sequence shown here is derived from an EMBL/GenBank/DDBJ whole genome shotgun (WGS) entry which is preliminary data.</text>
</comment>
<evidence type="ECO:0000256" key="5">
    <source>
        <dbReference type="ARBA" id="ARBA00023319"/>
    </source>
</evidence>
<accession>A0A226D5R2</accession>
<evidence type="ECO:0000256" key="6">
    <source>
        <dbReference type="SAM" id="Phobius"/>
    </source>
</evidence>
<name>A0A226D5R2_FOLCA</name>
<dbReference type="InterPro" id="IPR051275">
    <property type="entry name" value="Cell_adhesion_signaling"/>
</dbReference>
<keyword evidence="4" id="KW-0325">Glycoprotein</keyword>
<keyword evidence="6" id="KW-1133">Transmembrane helix</keyword>